<sequence>MANIDSVYQDVKLVVDIGNNRAIEIPLRGKLIILPSSSYTGGAQATAYGSGGGGGGGGVVTLGGDGSDDEELLIRDKRGWLMTVAALFVQMSFQALLQPPGWISNNDWYGMLHPSRRGSRSSAAAMAAAPWPSGDSNFGQARRVMWYLIVNTFTFATALSLMVTLLTKRSSNKYYVEDVTVMMVFLAFSTTVTYVLANPDLDLVKYLCVIIAGYAGYTFGLYFNYSPSFTTMRRQITGLVLEPLPTTLSETTPTANHRPGRSPSTGLVRIWATEDFSCNGEAATRRGLKRDVLMPVGIAPSPTLSHPH</sequence>
<feature type="transmembrane region" description="Helical" evidence="1">
    <location>
        <begin position="179"/>
        <end position="197"/>
    </location>
</feature>
<keyword evidence="4" id="KW-1185">Reference proteome</keyword>
<organism evidence="3">
    <name type="scientific">Oryza meridionalis</name>
    <dbReference type="NCBI Taxonomy" id="40149"/>
    <lineage>
        <taxon>Eukaryota</taxon>
        <taxon>Viridiplantae</taxon>
        <taxon>Streptophyta</taxon>
        <taxon>Embryophyta</taxon>
        <taxon>Tracheophyta</taxon>
        <taxon>Spermatophyta</taxon>
        <taxon>Magnoliopsida</taxon>
        <taxon>Liliopsida</taxon>
        <taxon>Poales</taxon>
        <taxon>Poaceae</taxon>
        <taxon>BOP clade</taxon>
        <taxon>Oryzoideae</taxon>
        <taxon>Oryzeae</taxon>
        <taxon>Oryzinae</taxon>
        <taxon>Oryza</taxon>
    </lineage>
</organism>
<keyword evidence="1" id="KW-0472">Membrane</keyword>
<dbReference type="Pfam" id="PF13962">
    <property type="entry name" value="PGG"/>
    <property type="match status" value="1"/>
</dbReference>
<dbReference type="HOGENOM" id="CLU_904260_0_0_1"/>
<keyword evidence="1" id="KW-0812">Transmembrane</keyword>
<dbReference type="Gramene" id="OMERI05G05670.2">
    <property type="protein sequence ID" value="OMERI05G05670.2"/>
    <property type="gene ID" value="OMERI05G05670"/>
</dbReference>
<accession>A0A0E0DN36</accession>
<evidence type="ECO:0000256" key="1">
    <source>
        <dbReference type="SAM" id="Phobius"/>
    </source>
</evidence>
<feature type="transmembrane region" description="Helical" evidence="1">
    <location>
        <begin position="144"/>
        <end position="167"/>
    </location>
</feature>
<dbReference type="AlphaFoldDB" id="A0A0E0DN36"/>
<dbReference type="InterPro" id="IPR026961">
    <property type="entry name" value="PGG_dom"/>
</dbReference>
<protein>
    <recommendedName>
        <fullName evidence="2">PGG domain-containing protein</fullName>
    </recommendedName>
</protein>
<reference evidence="3" key="2">
    <citation type="submission" date="2018-05" db="EMBL/GenBank/DDBJ databases">
        <title>OmerRS3 (Oryza meridionalis Reference Sequence Version 3).</title>
        <authorList>
            <person name="Zhang J."/>
            <person name="Kudrna D."/>
            <person name="Lee S."/>
            <person name="Talag J."/>
            <person name="Welchert J."/>
            <person name="Wing R.A."/>
        </authorList>
    </citation>
    <scope>NUCLEOTIDE SEQUENCE [LARGE SCALE GENOMIC DNA]</scope>
    <source>
        <strain evidence="3">cv. OR44</strain>
    </source>
</reference>
<evidence type="ECO:0000259" key="2">
    <source>
        <dbReference type="Pfam" id="PF13962"/>
    </source>
</evidence>
<keyword evidence="1" id="KW-1133">Transmembrane helix</keyword>
<feature type="transmembrane region" description="Helical" evidence="1">
    <location>
        <begin position="203"/>
        <end position="225"/>
    </location>
</feature>
<feature type="transmembrane region" description="Helical" evidence="1">
    <location>
        <begin position="79"/>
        <end position="97"/>
    </location>
</feature>
<proteinExistence type="predicted"/>
<dbReference type="EnsemblPlants" id="OMERI05G05670.2">
    <property type="protein sequence ID" value="OMERI05G05670.2"/>
    <property type="gene ID" value="OMERI05G05670"/>
</dbReference>
<reference evidence="3" key="1">
    <citation type="submission" date="2015-04" db="UniProtKB">
        <authorList>
            <consortium name="EnsemblPlants"/>
        </authorList>
    </citation>
    <scope>IDENTIFICATION</scope>
</reference>
<name>A0A0E0DN36_9ORYZ</name>
<evidence type="ECO:0000313" key="3">
    <source>
        <dbReference type="EnsemblPlants" id="OMERI05G05670.2"/>
    </source>
</evidence>
<evidence type="ECO:0000313" key="4">
    <source>
        <dbReference type="Proteomes" id="UP000008021"/>
    </source>
</evidence>
<dbReference type="Proteomes" id="UP000008021">
    <property type="component" value="Chromosome 5"/>
</dbReference>
<feature type="domain" description="PGG" evidence="2">
    <location>
        <begin position="75"/>
        <end position="196"/>
    </location>
</feature>